<dbReference type="eggNOG" id="KOG0305">
    <property type="taxonomic scope" value="Eukaryota"/>
</dbReference>
<evidence type="ECO:0000256" key="2">
    <source>
        <dbReference type="ARBA" id="ARBA00022574"/>
    </source>
</evidence>
<organism evidence="10">
    <name type="scientific">Brachypodium distachyon</name>
    <name type="common">Purple false brome</name>
    <name type="synonym">Trachynia distachya</name>
    <dbReference type="NCBI Taxonomy" id="15368"/>
    <lineage>
        <taxon>Eukaryota</taxon>
        <taxon>Viridiplantae</taxon>
        <taxon>Streptophyta</taxon>
        <taxon>Embryophyta</taxon>
        <taxon>Tracheophyta</taxon>
        <taxon>Spermatophyta</taxon>
        <taxon>Magnoliopsida</taxon>
        <taxon>Liliopsida</taxon>
        <taxon>Poales</taxon>
        <taxon>Poaceae</taxon>
        <taxon>BOP clade</taxon>
        <taxon>Pooideae</taxon>
        <taxon>Stipodae</taxon>
        <taxon>Brachypodieae</taxon>
        <taxon>Brachypodium</taxon>
    </lineage>
</organism>
<dbReference type="CDD" id="cd00200">
    <property type="entry name" value="WD40"/>
    <property type="match status" value="1"/>
</dbReference>
<dbReference type="EnsemblPlants" id="KQJ91188">
    <property type="protein sequence ID" value="KQJ91188"/>
    <property type="gene ID" value="BRADI_4g36170v3"/>
</dbReference>
<feature type="domain" description="CDC20/Fizzy WD40" evidence="9">
    <location>
        <begin position="132"/>
        <end position="423"/>
    </location>
</feature>
<feature type="repeat" description="WD" evidence="7">
    <location>
        <begin position="185"/>
        <end position="218"/>
    </location>
</feature>
<dbReference type="InterPro" id="IPR036322">
    <property type="entry name" value="WD40_repeat_dom_sf"/>
</dbReference>
<dbReference type="Gramene" id="KQJ91188">
    <property type="protein sequence ID" value="KQJ91188"/>
    <property type="gene ID" value="BRADI_4g36170v3"/>
</dbReference>
<dbReference type="GO" id="GO:0051301">
    <property type="term" value="P:cell division"/>
    <property type="evidence" value="ECO:0007669"/>
    <property type="project" value="UniProtKB-KW"/>
</dbReference>
<dbReference type="GO" id="GO:1990757">
    <property type="term" value="F:ubiquitin ligase activator activity"/>
    <property type="evidence" value="ECO:0000318"/>
    <property type="project" value="GO_Central"/>
</dbReference>
<dbReference type="GO" id="GO:0031145">
    <property type="term" value="P:anaphase-promoting complex-dependent catabolic process"/>
    <property type="evidence" value="ECO:0000318"/>
    <property type="project" value="GO_Central"/>
</dbReference>
<dbReference type="Pfam" id="PF24807">
    <property type="entry name" value="WD40_CDC20-Fz"/>
    <property type="match status" value="1"/>
</dbReference>
<reference evidence="10 11" key="1">
    <citation type="journal article" date="2010" name="Nature">
        <title>Genome sequencing and analysis of the model grass Brachypodium distachyon.</title>
        <authorList>
            <consortium name="International Brachypodium Initiative"/>
        </authorList>
    </citation>
    <scope>NUCLEOTIDE SEQUENCE [LARGE SCALE GENOMIC DNA]</scope>
    <source>
        <strain evidence="10 11">Bd21</strain>
    </source>
</reference>
<evidence type="ECO:0000259" key="9">
    <source>
        <dbReference type="Pfam" id="PF24807"/>
    </source>
</evidence>
<evidence type="ECO:0000256" key="7">
    <source>
        <dbReference type="PROSITE-ProRule" id="PRU00221"/>
    </source>
</evidence>
<feature type="repeat" description="WD" evidence="7">
    <location>
        <begin position="259"/>
        <end position="290"/>
    </location>
</feature>
<sequence>MPSPLTRLRDREFYSPPSEPPADRFIPTRALMDLDLARNSLYASRRQDTGATTTSPDASREQYRRWVEENLRAGPDGKSFRMLPFRSPRGGDRCRRSLRLVDDMVEEAKESSSPAPAPRWRCIPMRPSLVFDVPGMTTDFYLNLLDWGKENILAMALGSSVYLRKEEGTSAQQLLQRTGGTACPTSVAWSCDGKRLAVGFADSQIEVWDIHAMHRIRTFGGHTDRVGSLCWNDNILTSGSRDKYIINYDVRSGKGVYHLKGHRSEVCGLRWSPDGLRLASGGNDNAIYVWHSLNIEPTKFLYRFTEHTAAVRALAWCPLKKNRLASGGGTADRCIKLWNTETGTCAKTTETGSQVCALVWDRHENEIISAHGYSNNQLSLWSYPSMEKVADLKWHTSRVLELSQSPDGLKVASASADETVCLWKISEPRSPSKKVTDDDDDSVLSLKRLQIR</sequence>
<feature type="repeat" description="WD" evidence="7">
    <location>
        <begin position="392"/>
        <end position="433"/>
    </location>
</feature>
<evidence type="ECO:0000256" key="4">
    <source>
        <dbReference type="ARBA" id="ARBA00022737"/>
    </source>
</evidence>
<dbReference type="PANTHER" id="PTHR19918:SF43">
    <property type="entry name" value="CELL DIVISION CYCLE 20.2, COFACTOR OF APC COMPLEX-LIKE ISOFORM X2"/>
    <property type="match status" value="1"/>
</dbReference>
<evidence type="ECO:0000256" key="1">
    <source>
        <dbReference type="ARBA" id="ARBA00006445"/>
    </source>
</evidence>
<feature type="region of interest" description="Disordered" evidence="8">
    <location>
        <begin position="1"/>
        <end position="25"/>
    </location>
</feature>
<evidence type="ECO:0000256" key="5">
    <source>
        <dbReference type="ARBA" id="ARBA00022776"/>
    </source>
</evidence>
<reference evidence="11" key="3">
    <citation type="submission" date="2018-08" db="UniProtKB">
        <authorList>
            <consortium name="EnsemblPlants"/>
        </authorList>
    </citation>
    <scope>IDENTIFICATION</scope>
    <source>
        <strain evidence="11">cv. Bd21</strain>
    </source>
</reference>
<dbReference type="GeneID" id="100838823"/>
<comment type="similarity">
    <text evidence="1">Belongs to the WD repeat CDC20/Fizzy family.</text>
</comment>
<dbReference type="InterPro" id="IPR033010">
    <property type="entry name" value="Cdc20/Fizzy"/>
</dbReference>
<dbReference type="InterPro" id="IPR001680">
    <property type="entry name" value="WD40_rpt"/>
</dbReference>
<evidence type="ECO:0000313" key="11">
    <source>
        <dbReference type="EnsemblPlants" id="KQJ91188"/>
    </source>
</evidence>
<evidence type="ECO:0000256" key="8">
    <source>
        <dbReference type="SAM" id="MobiDB-lite"/>
    </source>
</evidence>
<dbReference type="GO" id="GO:0010997">
    <property type="term" value="F:anaphase-promoting complex binding"/>
    <property type="evidence" value="ECO:0000318"/>
    <property type="project" value="GO_Central"/>
</dbReference>
<evidence type="ECO:0000256" key="6">
    <source>
        <dbReference type="ARBA" id="ARBA00023306"/>
    </source>
</evidence>
<dbReference type="RefSeq" id="XP_003576769.2">
    <property type="nucleotide sequence ID" value="XM_003576721.4"/>
</dbReference>
<dbReference type="GO" id="GO:1905786">
    <property type="term" value="P:positive regulation of anaphase-promoting complex-dependent catabolic process"/>
    <property type="evidence" value="ECO:0000318"/>
    <property type="project" value="GO_Central"/>
</dbReference>
<dbReference type="AlphaFoldDB" id="I1IS66"/>
<dbReference type="PANTHER" id="PTHR19918">
    <property type="entry name" value="CELL DIVISION CYCLE 20 CDC20 FIZZY -RELATED"/>
    <property type="match status" value="1"/>
</dbReference>
<dbReference type="Gene3D" id="2.130.10.10">
    <property type="entry name" value="YVTN repeat-like/Quinoprotein amine dehydrogenase"/>
    <property type="match status" value="1"/>
</dbReference>
<dbReference type="OMA" id="IHAMHRI"/>
<dbReference type="KEGG" id="bdi:100838823"/>
<keyword evidence="2 7" id="KW-0853">WD repeat</keyword>
<accession>I1IS66</accession>
<dbReference type="PROSITE" id="PS50294">
    <property type="entry name" value="WD_REPEATS_REGION"/>
    <property type="match status" value="2"/>
</dbReference>
<evidence type="ECO:0000313" key="10">
    <source>
        <dbReference type="EMBL" id="KQJ91188.1"/>
    </source>
</evidence>
<dbReference type="PROSITE" id="PS50082">
    <property type="entry name" value="WD_REPEATS_2"/>
    <property type="match status" value="4"/>
</dbReference>
<dbReference type="HOGENOM" id="CLU_014831_6_1_1"/>
<reference evidence="10" key="2">
    <citation type="submission" date="2017-06" db="EMBL/GenBank/DDBJ databases">
        <title>WGS assembly of Brachypodium distachyon.</title>
        <authorList>
            <consortium name="The International Brachypodium Initiative"/>
            <person name="Lucas S."/>
            <person name="Harmon-Smith M."/>
            <person name="Lail K."/>
            <person name="Tice H."/>
            <person name="Grimwood J."/>
            <person name="Bruce D."/>
            <person name="Barry K."/>
            <person name="Shu S."/>
            <person name="Lindquist E."/>
            <person name="Wang M."/>
            <person name="Pitluck S."/>
            <person name="Vogel J.P."/>
            <person name="Garvin D.F."/>
            <person name="Mockler T.C."/>
            <person name="Schmutz J."/>
            <person name="Rokhsar D."/>
            <person name="Bevan M.W."/>
        </authorList>
    </citation>
    <scope>NUCLEOTIDE SEQUENCE</scope>
    <source>
        <strain evidence="10">Bd21</strain>
    </source>
</reference>
<gene>
    <name evidence="11" type="primary">LOC100838823</name>
    <name evidence="10" type="ORF">BRADI_4g36170v3</name>
</gene>
<protein>
    <recommendedName>
        <fullName evidence="9">CDC20/Fizzy WD40 domain-containing protein</fullName>
    </recommendedName>
</protein>
<keyword evidence="4" id="KW-0677">Repeat</keyword>
<keyword evidence="5" id="KW-0498">Mitosis</keyword>
<dbReference type="STRING" id="15368.I1IS66"/>
<dbReference type="SUPFAM" id="SSF50978">
    <property type="entry name" value="WD40 repeat-like"/>
    <property type="match status" value="1"/>
</dbReference>
<keyword evidence="6" id="KW-0131">Cell cycle</keyword>
<dbReference type="InterPro" id="IPR015943">
    <property type="entry name" value="WD40/YVTN_repeat-like_dom_sf"/>
</dbReference>
<proteinExistence type="inferred from homology"/>
<name>I1IS66_BRADI</name>
<dbReference type="Proteomes" id="UP000008810">
    <property type="component" value="Chromosome 4"/>
</dbReference>
<dbReference type="InterPro" id="IPR056150">
    <property type="entry name" value="WD40_CDC20-Fz"/>
</dbReference>
<keyword evidence="12" id="KW-1185">Reference proteome</keyword>
<dbReference type="OrthoDB" id="10263272at2759"/>
<feature type="repeat" description="WD" evidence="7">
    <location>
        <begin position="219"/>
        <end position="258"/>
    </location>
</feature>
<evidence type="ECO:0000313" key="12">
    <source>
        <dbReference type="Proteomes" id="UP000008810"/>
    </source>
</evidence>
<dbReference type="GO" id="GO:0005680">
    <property type="term" value="C:anaphase-promoting complex"/>
    <property type="evidence" value="ECO:0000318"/>
    <property type="project" value="GO_Central"/>
</dbReference>
<dbReference type="SMART" id="SM00320">
    <property type="entry name" value="WD40"/>
    <property type="match status" value="6"/>
</dbReference>
<evidence type="ECO:0000256" key="3">
    <source>
        <dbReference type="ARBA" id="ARBA00022618"/>
    </source>
</evidence>
<keyword evidence="3" id="KW-0132">Cell division</keyword>
<dbReference type="EMBL" id="CM000883">
    <property type="protein sequence ID" value="KQJ91188.1"/>
    <property type="molecule type" value="Genomic_DNA"/>
</dbReference>